<organism evidence="1 2">
    <name type="scientific">Marinomonas alcarazii</name>
    <dbReference type="NCBI Taxonomy" id="491949"/>
    <lineage>
        <taxon>Bacteria</taxon>
        <taxon>Pseudomonadati</taxon>
        <taxon>Pseudomonadota</taxon>
        <taxon>Gammaproteobacteria</taxon>
        <taxon>Oceanospirillales</taxon>
        <taxon>Oceanospirillaceae</taxon>
        <taxon>Marinomonas</taxon>
    </lineage>
</organism>
<evidence type="ECO:0008006" key="3">
    <source>
        <dbReference type="Google" id="ProtNLM"/>
    </source>
</evidence>
<accession>A0A318V1M4</accession>
<evidence type="ECO:0000313" key="1">
    <source>
        <dbReference type="EMBL" id="PYF82454.1"/>
    </source>
</evidence>
<gene>
    <name evidence="1" type="ORF">DFP75_103282</name>
</gene>
<dbReference type="Proteomes" id="UP000247551">
    <property type="component" value="Unassembled WGS sequence"/>
</dbReference>
<dbReference type="RefSeq" id="WP_110575006.1">
    <property type="nucleotide sequence ID" value="NZ_QKLW01000003.1"/>
</dbReference>
<dbReference type="EMBL" id="QKLW01000003">
    <property type="protein sequence ID" value="PYF82454.1"/>
    <property type="molecule type" value="Genomic_DNA"/>
</dbReference>
<keyword evidence="2" id="KW-1185">Reference proteome</keyword>
<sequence length="64" mass="7293">MTSKMAFETNKKDDPISHDTWLTQQVNAAFDRMENGLAVFVSNEEANAQMDDFKAKVRARNKSL</sequence>
<name>A0A318V1M4_9GAMM</name>
<dbReference type="AlphaFoldDB" id="A0A318V1M4"/>
<reference evidence="1 2" key="1">
    <citation type="submission" date="2018-06" db="EMBL/GenBank/DDBJ databases">
        <title>Genomic Encyclopedia of Type Strains, Phase III (KMG-III): the genomes of soil and plant-associated and newly described type strains.</title>
        <authorList>
            <person name="Whitman W."/>
        </authorList>
    </citation>
    <scope>NUCLEOTIDE SEQUENCE [LARGE SCALE GENOMIC DNA]</scope>
    <source>
        <strain evidence="1 2">CECT 7730</strain>
    </source>
</reference>
<evidence type="ECO:0000313" key="2">
    <source>
        <dbReference type="Proteomes" id="UP000247551"/>
    </source>
</evidence>
<protein>
    <recommendedName>
        <fullName evidence="3">RelB antitoxin of RelBE toxin-antitoxin system</fullName>
    </recommendedName>
</protein>
<comment type="caution">
    <text evidence="1">The sequence shown here is derived from an EMBL/GenBank/DDBJ whole genome shotgun (WGS) entry which is preliminary data.</text>
</comment>
<proteinExistence type="predicted"/>